<accession>A0ABN2U183</accession>
<sequence length="144" mass="16181">MGKVSYRYAHIEDLDAPTMYALLRLRQEVFIVEWGSSHLDIDGRDTEAASVHLWAERDGEVLAALRVVQESDDTLRIERLATRFGARGRGIAGRLLDYAVKMAGERRLLIDVPTALEPWAERFGFGRAGEPFLAEGIQQVTMAH</sequence>
<name>A0ABN2U183_9ACTN</name>
<evidence type="ECO:0000313" key="2">
    <source>
        <dbReference type="EMBL" id="GAA2026943.1"/>
    </source>
</evidence>
<dbReference type="InterPro" id="IPR016181">
    <property type="entry name" value="Acyl_CoA_acyltransferase"/>
</dbReference>
<proteinExistence type="predicted"/>
<dbReference type="EMBL" id="BAAAQN010000012">
    <property type="protein sequence ID" value="GAA2026943.1"/>
    <property type="molecule type" value="Genomic_DNA"/>
</dbReference>
<dbReference type="SUPFAM" id="SSF55729">
    <property type="entry name" value="Acyl-CoA N-acyltransferases (Nat)"/>
    <property type="match status" value="1"/>
</dbReference>
<feature type="domain" description="N-acetyltransferase" evidence="1">
    <location>
        <begin position="9"/>
        <end position="144"/>
    </location>
</feature>
<keyword evidence="3" id="KW-1185">Reference proteome</keyword>
<reference evidence="2 3" key="1">
    <citation type="journal article" date="2019" name="Int. J. Syst. Evol. Microbiol.">
        <title>The Global Catalogue of Microorganisms (GCM) 10K type strain sequencing project: providing services to taxonomists for standard genome sequencing and annotation.</title>
        <authorList>
            <consortium name="The Broad Institute Genomics Platform"/>
            <consortium name="The Broad Institute Genome Sequencing Center for Infectious Disease"/>
            <person name="Wu L."/>
            <person name="Ma J."/>
        </authorList>
    </citation>
    <scope>NUCLEOTIDE SEQUENCE [LARGE SCALE GENOMIC DNA]</scope>
    <source>
        <strain evidence="2 3">JCM 16014</strain>
    </source>
</reference>
<dbReference type="Gene3D" id="3.40.630.30">
    <property type="match status" value="1"/>
</dbReference>
<organism evidence="2 3">
    <name type="scientific">Catenulispora yoronensis</name>
    <dbReference type="NCBI Taxonomy" id="450799"/>
    <lineage>
        <taxon>Bacteria</taxon>
        <taxon>Bacillati</taxon>
        <taxon>Actinomycetota</taxon>
        <taxon>Actinomycetes</taxon>
        <taxon>Catenulisporales</taxon>
        <taxon>Catenulisporaceae</taxon>
        <taxon>Catenulispora</taxon>
    </lineage>
</organism>
<dbReference type="RefSeq" id="WP_344665901.1">
    <property type="nucleotide sequence ID" value="NZ_BAAAQN010000012.1"/>
</dbReference>
<comment type="caution">
    <text evidence="2">The sequence shown here is derived from an EMBL/GenBank/DDBJ whole genome shotgun (WGS) entry which is preliminary data.</text>
</comment>
<evidence type="ECO:0000259" key="1">
    <source>
        <dbReference type="PROSITE" id="PS51186"/>
    </source>
</evidence>
<dbReference type="CDD" id="cd04301">
    <property type="entry name" value="NAT_SF"/>
    <property type="match status" value="1"/>
</dbReference>
<gene>
    <name evidence="2" type="ORF">GCM10009839_27000</name>
</gene>
<dbReference type="Proteomes" id="UP001500751">
    <property type="component" value="Unassembled WGS sequence"/>
</dbReference>
<dbReference type="Pfam" id="PF13673">
    <property type="entry name" value="Acetyltransf_10"/>
    <property type="match status" value="1"/>
</dbReference>
<dbReference type="InterPro" id="IPR000182">
    <property type="entry name" value="GNAT_dom"/>
</dbReference>
<dbReference type="PROSITE" id="PS51186">
    <property type="entry name" value="GNAT"/>
    <property type="match status" value="1"/>
</dbReference>
<protein>
    <submittedName>
        <fullName evidence="2">GNAT family N-acetyltransferase</fullName>
    </submittedName>
</protein>
<evidence type="ECO:0000313" key="3">
    <source>
        <dbReference type="Proteomes" id="UP001500751"/>
    </source>
</evidence>